<feature type="compositionally biased region" description="Low complexity" evidence="1">
    <location>
        <begin position="1889"/>
        <end position="1903"/>
    </location>
</feature>
<dbReference type="OrthoDB" id="1262810at2759"/>
<accession>A0A0M0K510</accession>
<dbReference type="EMBL" id="JWZX01001385">
    <property type="protein sequence ID" value="KOO33915.1"/>
    <property type="molecule type" value="Genomic_DNA"/>
</dbReference>
<feature type="region of interest" description="Disordered" evidence="1">
    <location>
        <begin position="1303"/>
        <end position="1340"/>
    </location>
</feature>
<evidence type="ECO:0000256" key="1">
    <source>
        <dbReference type="SAM" id="MobiDB-lite"/>
    </source>
</evidence>
<feature type="non-terminal residue" evidence="2">
    <location>
        <position position="1928"/>
    </location>
</feature>
<dbReference type="GO" id="GO:0030544">
    <property type="term" value="F:Hsp70 protein binding"/>
    <property type="evidence" value="ECO:0007669"/>
    <property type="project" value="TreeGrafter"/>
</dbReference>
<dbReference type="InterPro" id="IPR052972">
    <property type="entry name" value="Sacsin_chaperone_reg"/>
</dbReference>
<gene>
    <name evidence="2" type="ORF">Ctob_014291</name>
</gene>
<evidence type="ECO:0000313" key="3">
    <source>
        <dbReference type="Proteomes" id="UP000037460"/>
    </source>
</evidence>
<feature type="region of interest" description="Disordered" evidence="1">
    <location>
        <begin position="1875"/>
        <end position="1928"/>
    </location>
</feature>
<protein>
    <submittedName>
        <fullName evidence="2">Tpa: ring zinc finger domain superfamily protein</fullName>
    </submittedName>
</protein>
<reference evidence="3" key="1">
    <citation type="journal article" date="2015" name="PLoS Genet.">
        <title>Genome Sequence and Transcriptome Analyses of Chrysochromulina tobin: Metabolic Tools for Enhanced Algal Fitness in the Prominent Order Prymnesiales (Haptophyceae).</title>
        <authorList>
            <person name="Hovde B.T."/>
            <person name="Deodato C.R."/>
            <person name="Hunsperger H.M."/>
            <person name="Ryken S.A."/>
            <person name="Yost W."/>
            <person name="Jha R.K."/>
            <person name="Patterson J."/>
            <person name="Monnat R.J. Jr."/>
            <person name="Barlow S.B."/>
            <person name="Starkenburg S.R."/>
            <person name="Cattolico R.A."/>
        </authorList>
    </citation>
    <scope>NUCLEOTIDE SEQUENCE</scope>
    <source>
        <strain evidence="3">CCMP291</strain>
    </source>
</reference>
<dbReference type="PANTHER" id="PTHR15600:SF42">
    <property type="entry name" value="SACSIN"/>
    <property type="match status" value="1"/>
</dbReference>
<comment type="caution">
    <text evidence="2">The sequence shown here is derived from an EMBL/GenBank/DDBJ whole genome shotgun (WGS) entry which is preliminary data.</text>
</comment>
<dbReference type="PANTHER" id="PTHR15600">
    <property type="entry name" value="SACSIN"/>
    <property type="match status" value="1"/>
</dbReference>
<proteinExistence type="predicted"/>
<keyword evidence="3" id="KW-1185">Reference proteome</keyword>
<feature type="non-terminal residue" evidence="2">
    <location>
        <position position="1"/>
    </location>
</feature>
<evidence type="ECO:0000313" key="2">
    <source>
        <dbReference type="EMBL" id="KOO33915.1"/>
    </source>
</evidence>
<dbReference type="Proteomes" id="UP000037460">
    <property type="component" value="Unassembled WGS sequence"/>
</dbReference>
<name>A0A0M0K510_9EUKA</name>
<sequence>TADAPTVRKWLLGAEARQSGLSREEGLALLAHCLSDMIDGSVDVGVLHGLRLLPLASGSFGELQLADAPSLLLCEASERKLFCHQPALLVAVDLDGPLGQVLGRVAASGRTNVSRFSAALVARLLPAMLPSGWRGAEVVALRAVSATAPVADGTLGAAVEEWPPADGDGEPTMEWLLALWEYLGHSHAQAPLAPLAGWPLLPADGDVAYAIPKGGLQASRMLDLEGCPAELSRCLRGAGCLALHGSVSHAHPQLRQCAPTVSACSVLRALQVAATSAAVGSFDRSIGGLFVSVGLSERRALRAMLAERRHVEQRELSGADHGRLLGVLRELPIYEVHASSLPMAHSAAEGEPVERCAEESEATGFGCVALDLEIHRLAPEGIQMSLLDERFVRCVVTGESGLVLFAGIPQIGRSRFYREHVFPRLGELQASERDRAMVGALYELHALSAEDAGFVDALRELAFVPVARGGLRRASELFHPRVGEAAELLDGAEVYPSGLFAEADALSVLERLGMRALVTRSAVLQSARAIETLSRLDTGDEGDVARRRGFKLLAFINTHLERLPVDVDEFQPLLDDLEFTRALAKTAWMPVLRTAAHPQLPWAARQSAVAAPEALRPLKDMWLVSHCLGVLEGELTCEPLLAKIYSAATVSELMLWNELCEPAYAQLTALASTPEFAPVETMLRSRPCLWIDRDVGFLSPEHVAFSESTVASRYLARVTPQLLAFEPLLRALGVRESLSPRDYVHANTCFVRDAKERPLAPETLKACVASLGAIVTSAQAEGSAVQGSADVLTQHGAVFVPDTACVLRPVAELTFDDAPWMSTALRAQPDGAGLRFVHESVSSSLAEALGARSLRYMLLLEEKLTDRLPCPTTEQVGRALAEGAPGMAPGLHVLMDLIEVAEALGAHAVHLLLDRRKHGTHSLLSPSLSAFQGEALCVYMPGVLLDKERLCRLQLPYDARTGTSKGGAAVAGAVPGTATEHNRVRQRLLGMYVLSEVACVVSGGSMVFFDPSGKYLPASVTGAVSSAPTGAVSSKYLPASVTGGGDASSAVSSASAGAVSSASSSAVSSASSGAVSSKDRGADSSAVGRAYPIVPGDLPQRFPDQFAPLGVFGFRPHAGKPLDGTLLRLPLRTHLLAVHSQLCTQFWRVPRVRSLVQSLQRHAPTLLLGLSHVDVVSAAEWPPTDEAPTRTLQVSLAPSSLDGLASRGALLKETSWRQVSLMGFFGAKQHKEGMLTLDVTIISRELERRATAALPSVVVGEADVVLLAVATGPAVEGAELVDGHVIHRDGEALGAHPLHASAQHSAFGRPGDAQPTGPLHASDHHSAFGGPGDAQPTGARAHHDALDGIVVDDDEDLDGIDDEQADEDDGAALLRCPEQLHTDRWLMCEVLAAGRTRTLALDGRFAARGAMPYAAVAAHLLHDGHVPQKPYGGELAAPLPLTLRTGLPVHVMGRFEMHPVTRAVPLAAESSHADEAMRVEWNRELLGAVASAYASLLGLLPRQMQRQPPETMYRYFPTGSAVAIEELQPTLLTPLYAATADSPLFLAQSRDVEDGERAPPRRLCKLEEGLLLPSGLDARLEAFVRQHFTIFDLPQPLAEHLIHHGPPAARPFTPLAMRQVLLTTARPFTPLAMRQYLKRKLADPKKRERRLSMGAWDAMHSAPFVLDLLALCVDDLKKGTYAELDELYLLPLAKGAQGPLARLGAPERYIVASGEQQKLLPHLLPQFVSPLCVEHPKVGVLFASSAHHSALFASSSGHLGLLAADFRRATKLRELDLQLLAREIRMPASQAPAPEWLHAFWGTVAAHAPAAAQGIGASHLKELTDLFGPRRKLLPLASGEVAALEDLATVLALPEDLASTPLVTTPGSVVGVGVAGAPTRSSAPPPPSNGSNGLYDADTLDALDTLERANAPRDAPGTAPRDAPPPVV</sequence>
<organism evidence="2 3">
    <name type="scientific">Chrysochromulina tobinii</name>
    <dbReference type="NCBI Taxonomy" id="1460289"/>
    <lineage>
        <taxon>Eukaryota</taxon>
        <taxon>Haptista</taxon>
        <taxon>Haptophyta</taxon>
        <taxon>Prymnesiophyceae</taxon>
        <taxon>Prymnesiales</taxon>
        <taxon>Chrysochromulinaceae</taxon>
        <taxon>Chrysochromulina</taxon>
    </lineage>
</organism>